<feature type="compositionally biased region" description="Basic and acidic residues" evidence="1">
    <location>
        <begin position="142"/>
        <end position="159"/>
    </location>
</feature>
<protein>
    <submittedName>
        <fullName evidence="2">Uncharacterized protein</fullName>
    </submittedName>
</protein>
<keyword evidence="3" id="KW-1185">Reference proteome</keyword>
<sequence>MLPRLFIPPSLNSQQPMSFAEGAPMFAAGLPSSIQQSYHPPFAMHHNPLQTPMQPAFFPQPPGAPGRPALHRSHPSVAQLAAAGILPPPGIPMTPLVDVFLPGKTAWDTIKRSIIEEKLEKLGVERGSGSSVPHILAPHARAASEPDWRRGSGRRRSDLDEVVGEWTGSEDLHTAETSEDESIGEWSNPSDEERARQERCIGA</sequence>
<proteinExistence type="predicted"/>
<evidence type="ECO:0000313" key="3">
    <source>
        <dbReference type="Proteomes" id="UP000092993"/>
    </source>
</evidence>
<evidence type="ECO:0000313" key="2">
    <source>
        <dbReference type="EMBL" id="OBZ79892.1"/>
    </source>
</evidence>
<dbReference type="Proteomes" id="UP000092993">
    <property type="component" value="Unassembled WGS sequence"/>
</dbReference>
<gene>
    <name evidence="2" type="ORF">A0H81_00127</name>
</gene>
<organism evidence="2 3">
    <name type="scientific">Grifola frondosa</name>
    <name type="common">Maitake</name>
    <name type="synonym">Polyporus frondosus</name>
    <dbReference type="NCBI Taxonomy" id="5627"/>
    <lineage>
        <taxon>Eukaryota</taxon>
        <taxon>Fungi</taxon>
        <taxon>Dikarya</taxon>
        <taxon>Basidiomycota</taxon>
        <taxon>Agaricomycotina</taxon>
        <taxon>Agaricomycetes</taxon>
        <taxon>Polyporales</taxon>
        <taxon>Grifolaceae</taxon>
        <taxon>Grifola</taxon>
    </lineage>
</organism>
<name>A0A1C7MSP8_GRIFR</name>
<reference evidence="2 3" key="1">
    <citation type="submission" date="2016-03" db="EMBL/GenBank/DDBJ databases">
        <title>Whole genome sequencing of Grifola frondosa 9006-11.</title>
        <authorList>
            <person name="Min B."/>
            <person name="Park H."/>
            <person name="Kim J.-G."/>
            <person name="Cho H."/>
            <person name="Oh Y.-L."/>
            <person name="Kong W.-S."/>
            <person name="Choi I.-G."/>
        </authorList>
    </citation>
    <scope>NUCLEOTIDE SEQUENCE [LARGE SCALE GENOMIC DNA]</scope>
    <source>
        <strain evidence="2 3">9006-11</strain>
    </source>
</reference>
<evidence type="ECO:0000256" key="1">
    <source>
        <dbReference type="SAM" id="MobiDB-lite"/>
    </source>
</evidence>
<dbReference type="EMBL" id="LUGG01000001">
    <property type="protein sequence ID" value="OBZ79892.1"/>
    <property type="molecule type" value="Genomic_DNA"/>
</dbReference>
<comment type="caution">
    <text evidence="2">The sequence shown here is derived from an EMBL/GenBank/DDBJ whole genome shotgun (WGS) entry which is preliminary data.</text>
</comment>
<feature type="region of interest" description="Disordered" evidence="1">
    <location>
        <begin position="124"/>
        <end position="203"/>
    </location>
</feature>
<dbReference type="OrthoDB" id="3269502at2759"/>
<dbReference type="AlphaFoldDB" id="A0A1C7MSP8"/>
<feature type="compositionally biased region" description="Basic and acidic residues" evidence="1">
    <location>
        <begin position="191"/>
        <end position="203"/>
    </location>
</feature>
<accession>A0A1C7MSP8</accession>
<dbReference type="STRING" id="5627.A0A1C7MSP8"/>